<evidence type="ECO:0000313" key="1">
    <source>
        <dbReference type="EMBL" id="KAK3511411.1"/>
    </source>
</evidence>
<protein>
    <submittedName>
        <fullName evidence="1">Uncharacterized protein</fullName>
    </submittedName>
</protein>
<dbReference type="Proteomes" id="UP001274896">
    <property type="component" value="Unassembled WGS sequence"/>
</dbReference>
<comment type="caution">
    <text evidence="1">The sequence shown here is derived from an EMBL/GenBank/DDBJ whole genome shotgun (WGS) entry which is preliminary data.</text>
</comment>
<name>A0AAE0UMM9_9TELE</name>
<sequence>MAVVVNPGLDRSVLAHNEALGVSLGFGSELELKTNHQLGGSERRAGFIALWNLMYGAEFGQHSPLQSSDLH</sequence>
<organism evidence="1 2">
    <name type="scientific">Hemibagrus guttatus</name>
    <dbReference type="NCBI Taxonomy" id="175788"/>
    <lineage>
        <taxon>Eukaryota</taxon>
        <taxon>Metazoa</taxon>
        <taxon>Chordata</taxon>
        <taxon>Craniata</taxon>
        <taxon>Vertebrata</taxon>
        <taxon>Euteleostomi</taxon>
        <taxon>Actinopterygii</taxon>
        <taxon>Neopterygii</taxon>
        <taxon>Teleostei</taxon>
        <taxon>Ostariophysi</taxon>
        <taxon>Siluriformes</taxon>
        <taxon>Bagridae</taxon>
        <taxon>Hemibagrus</taxon>
    </lineage>
</organism>
<keyword evidence="2" id="KW-1185">Reference proteome</keyword>
<accession>A0AAE0UMM9</accession>
<reference evidence="1" key="1">
    <citation type="submission" date="2023-06" db="EMBL/GenBank/DDBJ databases">
        <title>Male Hemibagrus guttatus genome.</title>
        <authorList>
            <person name="Bian C."/>
        </authorList>
    </citation>
    <scope>NUCLEOTIDE SEQUENCE</scope>
    <source>
        <strain evidence="1">Male_cb2023</strain>
        <tissue evidence="1">Muscle</tissue>
    </source>
</reference>
<gene>
    <name evidence="1" type="ORF">QTP70_007332</name>
</gene>
<evidence type="ECO:0000313" key="2">
    <source>
        <dbReference type="Proteomes" id="UP001274896"/>
    </source>
</evidence>
<dbReference type="AlphaFoldDB" id="A0AAE0UMM9"/>
<dbReference type="EMBL" id="JAUCMX010000024">
    <property type="protein sequence ID" value="KAK3511411.1"/>
    <property type="molecule type" value="Genomic_DNA"/>
</dbReference>
<proteinExistence type="predicted"/>